<sequence length="282" mass="29233">MKIAILGCGSMGTALLEGFLAADKSAPGDSSWSYSASVRSQASVERVKRALGSSSEKAEVVANDQTRLAEQADVTILGCQSQDLTTLFKVSGLLKALNGKLVISLLAGESAEQLRKTAREVGGNDIDLHIAPVIPSIGCTEQDSVTLVAKTPSLTEQETGQVKTIFEKIGVVQYFPDSLMNAATAVGAVCHALSIVVNDAIVDASVAMGIPRDMAVGVTAHSLKSSNNLLAKSMTPESLKQAMSTPNGITINAVLNLENAQIRSAVAGSVQKAIQHANAMSG</sequence>
<dbReference type="Proteomes" id="UP000799439">
    <property type="component" value="Unassembled WGS sequence"/>
</dbReference>
<evidence type="ECO:0000256" key="1">
    <source>
        <dbReference type="ARBA" id="ARBA00005525"/>
    </source>
</evidence>
<dbReference type="PANTHER" id="PTHR11645:SF0">
    <property type="entry name" value="PYRROLINE-5-CARBOXYLATE REDUCTASE 3"/>
    <property type="match status" value="1"/>
</dbReference>
<evidence type="ECO:0000256" key="2">
    <source>
        <dbReference type="ARBA" id="ARBA00022857"/>
    </source>
</evidence>
<feature type="binding site" evidence="4">
    <location>
        <begin position="6"/>
        <end position="11"/>
    </location>
    <ligand>
        <name>NADP(+)</name>
        <dbReference type="ChEBI" id="CHEBI:58349"/>
    </ligand>
</feature>
<evidence type="ECO:0000256" key="3">
    <source>
        <dbReference type="ARBA" id="ARBA00023002"/>
    </source>
</evidence>
<dbReference type="Pfam" id="PF03807">
    <property type="entry name" value="F420_oxidored"/>
    <property type="match status" value="1"/>
</dbReference>
<evidence type="ECO:0000259" key="6">
    <source>
        <dbReference type="Pfam" id="PF14748"/>
    </source>
</evidence>
<dbReference type="SUPFAM" id="SSF48179">
    <property type="entry name" value="6-phosphogluconate dehydrogenase C-terminal domain-like"/>
    <property type="match status" value="1"/>
</dbReference>
<dbReference type="InterPro" id="IPR028939">
    <property type="entry name" value="P5C_Rdtase_cat_N"/>
</dbReference>
<dbReference type="HAMAP" id="MF_01925">
    <property type="entry name" value="P5C_reductase"/>
    <property type="match status" value="1"/>
</dbReference>
<keyword evidence="2 4" id="KW-0521">NADP</keyword>
<evidence type="ECO:0000259" key="5">
    <source>
        <dbReference type="Pfam" id="PF03807"/>
    </source>
</evidence>
<keyword evidence="8" id="KW-1185">Reference proteome</keyword>
<dbReference type="Pfam" id="PF14748">
    <property type="entry name" value="P5CR_dimer"/>
    <property type="match status" value="1"/>
</dbReference>
<reference evidence="7" key="1">
    <citation type="journal article" date="2020" name="Stud. Mycol.">
        <title>101 Dothideomycetes genomes: a test case for predicting lifestyles and emergence of pathogens.</title>
        <authorList>
            <person name="Haridas S."/>
            <person name="Albert R."/>
            <person name="Binder M."/>
            <person name="Bloem J."/>
            <person name="Labutti K."/>
            <person name="Salamov A."/>
            <person name="Andreopoulos B."/>
            <person name="Baker S."/>
            <person name="Barry K."/>
            <person name="Bills G."/>
            <person name="Bluhm B."/>
            <person name="Cannon C."/>
            <person name="Castanera R."/>
            <person name="Culley D."/>
            <person name="Daum C."/>
            <person name="Ezra D."/>
            <person name="Gonzalez J."/>
            <person name="Henrissat B."/>
            <person name="Kuo A."/>
            <person name="Liang C."/>
            <person name="Lipzen A."/>
            <person name="Lutzoni F."/>
            <person name="Magnuson J."/>
            <person name="Mondo S."/>
            <person name="Nolan M."/>
            <person name="Ohm R."/>
            <person name="Pangilinan J."/>
            <person name="Park H.-J."/>
            <person name="Ramirez L."/>
            <person name="Alfaro M."/>
            <person name="Sun H."/>
            <person name="Tritt A."/>
            <person name="Yoshinaga Y."/>
            <person name="Zwiers L.-H."/>
            <person name="Turgeon B."/>
            <person name="Goodwin S."/>
            <person name="Spatafora J."/>
            <person name="Crous P."/>
            <person name="Grigoriev I."/>
        </authorList>
    </citation>
    <scope>NUCLEOTIDE SEQUENCE</scope>
    <source>
        <strain evidence="7">CBS 260.36</strain>
    </source>
</reference>
<dbReference type="Gene3D" id="3.40.50.720">
    <property type="entry name" value="NAD(P)-binding Rossmann-like Domain"/>
    <property type="match status" value="1"/>
</dbReference>
<dbReference type="PROSITE" id="PS00521">
    <property type="entry name" value="P5CR"/>
    <property type="match status" value="1"/>
</dbReference>
<dbReference type="InterPro" id="IPR008927">
    <property type="entry name" value="6-PGluconate_DH-like_C_sf"/>
</dbReference>
<protein>
    <submittedName>
        <fullName evidence="7">Pyrroline-5-carboxylate reductase</fullName>
    </submittedName>
</protein>
<name>A0A9P4J5S1_9PEZI</name>
<proteinExistence type="inferred from homology"/>
<gene>
    <name evidence="7" type="ORF">K461DRAFT_240118</name>
</gene>
<dbReference type="SUPFAM" id="SSF51735">
    <property type="entry name" value="NAD(P)-binding Rossmann-fold domains"/>
    <property type="match status" value="1"/>
</dbReference>
<dbReference type="GO" id="GO:0004735">
    <property type="term" value="F:pyrroline-5-carboxylate reductase activity"/>
    <property type="evidence" value="ECO:0007669"/>
    <property type="project" value="InterPro"/>
</dbReference>
<dbReference type="PANTHER" id="PTHR11645">
    <property type="entry name" value="PYRROLINE-5-CARBOXYLATE REDUCTASE"/>
    <property type="match status" value="1"/>
</dbReference>
<comment type="caution">
    <text evidence="7">The sequence shown here is derived from an EMBL/GenBank/DDBJ whole genome shotgun (WGS) entry which is preliminary data.</text>
</comment>
<dbReference type="InterPro" id="IPR029036">
    <property type="entry name" value="P5CR_dimer"/>
</dbReference>
<organism evidence="7 8">
    <name type="scientific">Myriangium duriaei CBS 260.36</name>
    <dbReference type="NCBI Taxonomy" id="1168546"/>
    <lineage>
        <taxon>Eukaryota</taxon>
        <taxon>Fungi</taxon>
        <taxon>Dikarya</taxon>
        <taxon>Ascomycota</taxon>
        <taxon>Pezizomycotina</taxon>
        <taxon>Dothideomycetes</taxon>
        <taxon>Dothideomycetidae</taxon>
        <taxon>Myriangiales</taxon>
        <taxon>Myriangiaceae</taxon>
        <taxon>Myriangium</taxon>
    </lineage>
</organism>
<evidence type="ECO:0000313" key="8">
    <source>
        <dbReference type="Proteomes" id="UP000799439"/>
    </source>
</evidence>
<feature type="domain" description="Pyrroline-5-carboxylate reductase dimerisation" evidence="6">
    <location>
        <begin position="178"/>
        <end position="279"/>
    </location>
</feature>
<dbReference type="InterPro" id="IPR036291">
    <property type="entry name" value="NAD(P)-bd_dom_sf"/>
</dbReference>
<comment type="similarity">
    <text evidence="1">Belongs to the pyrroline-5-carboxylate reductase family.</text>
</comment>
<dbReference type="InterPro" id="IPR053790">
    <property type="entry name" value="P5CR-like_CS"/>
</dbReference>
<evidence type="ECO:0000313" key="7">
    <source>
        <dbReference type="EMBL" id="KAF2152899.1"/>
    </source>
</evidence>
<accession>A0A9P4J5S1</accession>
<dbReference type="EMBL" id="ML996085">
    <property type="protein sequence ID" value="KAF2152899.1"/>
    <property type="molecule type" value="Genomic_DNA"/>
</dbReference>
<dbReference type="AlphaFoldDB" id="A0A9P4J5S1"/>
<dbReference type="InterPro" id="IPR000304">
    <property type="entry name" value="Pyrroline-COOH_reductase"/>
</dbReference>
<dbReference type="Gene3D" id="1.10.3730.10">
    <property type="entry name" value="ProC C-terminal domain-like"/>
    <property type="match status" value="1"/>
</dbReference>
<feature type="domain" description="Pyrroline-5-carboxylate reductase catalytic N-terminal" evidence="5">
    <location>
        <begin position="2"/>
        <end position="108"/>
    </location>
</feature>
<evidence type="ECO:0000256" key="4">
    <source>
        <dbReference type="PIRSR" id="PIRSR000193-1"/>
    </source>
</evidence>
<keyword evidence="3" id="KW-0560">Oxidoreductase</keyword>
<dbReference type="OrthoDB" id="10263291at2759"/>
<dbReference type="PIRSF" id="PIRSF000193">
    <property type="entry name" value="Pyrrol-5-carb_rd"/>
    <property type="match status" value="1"/>
</dbReference>
<dbReference type="GO" id="GO:0055129">
    <property type="term" value="P:L-proline biosynthetic process"/>
    <property type="evidence" value="ECO:0007669"/>
    <property type="project" value="TreeGrafter"/>
</dbReference>